<accession>A0AAE0KY92</accession>
<comment type="caution">
    <text evidence="2">The sequence shown here is derived from an EMBL/GenBank/DDBJ whole genome shotgun (WGS) entry which is preliminary data.</text>
</comment>
<proteinExistence type="predicted"/>
<feature type="compositionally biased region" description="Basic and acidic residues" evidence="1">
    <location>
        <begin position="21"/>
        <end position="37"/>
    </location>
</feature>
<feature type="compositionally biased region" description="Basic and acidic residues" evidence="1">
    <location>
        <begin position="1"/>
        <end position="13"/>
    </location>
</feature>
<feature type="compositionally biased region" description="Low complexity" evidence="1">
    <location>
        <begin position="273"/>
        <end position="294"/>
    </location>
</feature>
<feature type="non-terminal residue" evidence="2">
    <location>
        <position position="1"/>
    </location>
</feature>
<evidence type="ECO:0000313" key="2">
    <source>
        <dbReference type="EMBL" id="KAK3264949.1"/>
    </source>
</evidence>
<evidence type="ECO:0000313" key="3">
    <source>
        <dbReference type="Proteomes" id="UP001190700"/>
    </source>
</evidence>
<feature type="region of interest" description="Disordered" evidence="1">
    <location>
        <begin position="1"/>
        <end position="37"/>
    </location>
</feature>
<organism evidence="2 3">
    <name type="scientific">Cymbomonas tetramitiformis</name>
    <dbReference type="NCBI Taxonomy" id="36881"/>
    <lineage>
        <taxon>Eukaryota</taxon>
        <taxon>Viridiplantae</taxon>
        <taxon>Chlorophyta</taxon>
        <taxon>Pyramimonadophyceae</taxon>
        <taxon>Pyramimonadales</taxon>
        <taxon>Pyramimonadaceae</taxon>
        <taxon>Cymbomonas</taxon>
    </lineage>
</organism>
<evidence type="ECO:0000256" key="1">
    <source>
        <dbReference type="SAM" id="MobiDB-lite"/>
    </source>
</evidence>
<feature type="region of interest" description="Disordered" evidence="1">
    <location>
        <begin position="163"/>
        <end position="206"/>
    </location>
</feature>
<dbReference type="EMBL" id="LGRX02014242">
    <property type="protein sequence ID" value="KAK3264949.1"/>
    <property type="molecule type" value="Genomic_DNA"/>
</dbReference>
<name>A0AAE0KY92_9CHLO</name>
<dbReference type="Proteomes" id="UP001190700">
    <property type="component" value="Unassembled WGS sequence"/>
</dbReference>
<sequence>THQMEGKVEDRLHLQGVLARARQEAEREKQRGEEKSVKIKRKVLPNQVIEQAVLRMYTDHSKKLARLQETRKMEQEQGKDLEMTVFTNNLSHVIMQNKHPFHDRMENFLTRRNTFIAMEREAKAKVGEPPNRPPTITKIAKKLKRDVDDLLGWEAKRKERLAQTTQSLKQEEQHHNTFTPQLSARSRNITAKSKRAPISERTPSAAQADVAMASPNFTHTPHINQRSKRMARQGSFSERLYADAQHRTERQHCQVVTDSASKGHLKFALNSLTPTRSPSASTSSSTIPASTTPR</sequence>
<gene>
    <name evidence="2" type="ORF">CYMTET_26339</name>
</gene>
<keyword evidence="3" id="KW-1185">Reference proteome</keyword>
<protein>
    <submittedName>
        <fullName evidence="2">Uncharacterized protein</fullName>
    </submittedName>
</protein>
<feature type="compositionally biased region" description="Polar residues" evidence="1">
    <location>
        <begin position="176"/>
        <end position="191"/>
    </location>
</feature>
<reference evidence="2 3" key="1">
    <citation type="journal article" date="2015" name="Genome Biol. Evol.">
        <title>Comparative Genomics of a Bacterivorous Green Alga Reveals Evolutionary Causalities and Consequences of Phago-Mixotrophic Mode of Nutrition.</title>
        <authorList>
            <person name="Burns J.A."/>
            <person name="Paasch A."/>
            <person name="Narechania A."/>
            <person name="Kim E."/>
        </authorList>
    </citation>
    <scope>NUCLEOTIDE SEQUENCE [LARGE SCALE GENOMIC DNA]</scope>
    <source>
        <strain evidence="2 3">PLY_AMNH</strain>
    </source>
</reference>
<dbReference type="AlphaFoldDB" id="A0AAE0KY92"/>
<feature type="region of interest" description="Disordered" evidence="1">
    <location>
        <begin position="267"/>
        <end position="294"/>
    </location>
</feature>